<dbReference type="EMBL" id="CATOUU010000751">
    <property type="protein sequence ID" value="CAI9945828.1"/>
    <property type="molecule type" value="Genomic_DNA"/>
</dbReference>
<dbReference type="Pfam" id="PF21953">
    <property type="entry name" value="NadN_nucleosid_C"/>
    <property type="match status" value="1"/>
</dbReference>
<evidence type="ECO:0000313" key="6">
    <source>
        <dbReference type="Proteomes" id="UP001642409"/>
    </source>
</evidence>
<dbReference type="SUPFAM" id="SSF55816">
    <property type="entry name" value="5'-nucleotidase (syn. UDP-sugar hydrolase), C-terminal domain"/>
    <property type="match status" value="1"/>
</dbReference>
<dbReference type="GO" id="GO:0016787">
    <property type="term" value="F:hydrolase activity"/>
    <property type="evidence" value="ECO:0007669"/>
    <property type="project" value="InterPro"/>
</dbReference>
<evidence type="ECO:0000259" key="3">
    <source>
        <dbReference type="Pfam" id="PF21953"/>
    </source>
</evidence>
<dbReference type="InterPro" id="IPR053828">
    <property type="entry name" value="Nucleosidase_C"/>
</dbReference>
<dbReference type="PANTHER" id="PTHR11575:SF22">
    <property type="entry name" value="ADL392WP"/>
    <property type="match status" value="1"/>
</dbReference>
<name>A0AA86PXX0_9EUKA</name>
<proteinExistence type="predicted"/>
<dbReference type="PANTHER" id="PTHR11575">
    <property type="entry name" value="5'-NUCLEOTIDASE-RELATED"/>
    <property type="match status" value="1"/>
</dbReference>
<protein>
    <submittedName>
        <fullName evidence="4">5' nucleotidase family protein</fullName>
    </submittedName>
    <submittedName>
        <fullName evidence="5">5'_nucleotidase family protein</fullName>
    </submittedName>
</protein>
<feature type="domain" description="Putative 5'-nucleotidase C-terminal" evidence="3">
    <location>
        <begin position="353"/>
        <end position="442"/>
    </location>
</feature>
<gene>
    <name evidence="4" type="ORF">HINF_LOCUS33473</name>
    <name evidence="5" type="ORF">HINF_LOCUS49278</name>
</gene>
<accession>A0AA86PXX0</accession>
<organism evidence="4">
    <name type="scientific">Hexamita inflata</name>
    <dbReference type="NCBI Taxonomy" id="28002"/>
    <lineage>
        <taxon>Eukaryota</taxon>
        <taxon>Metamonada</taxon>
        <taxon>Diplomonadida</taxon>
        <taxon>Hexamitidae</taxon>
        <taxon>Hexamitinae</taxon>
        <taxon>Hexamita</taxon>
    </lineage>
</organism>
<dbReference type="AlphaFoldDB" id="A0AA86PXX0"/>
<reference evidence="4" key="1">
    <citation type="submission" date="2023-06" db="EMBL/GenBank/DDBJ databases">
        <authorList>
            <person name="Kurt Z."/>
        </authorList>
    </citation>
    <scope>NUCLEOTIDE SEQUENCE</scope>
</reference>
<dbReference type="InterPro" id="IPR029052">
    <property type="entry name" value="Metallo-depent_PP-like"/>
</dbReference>
<reference evidence="5 6" key="2">
    <citation type="submission" date="2024-07" db="EMBL/GenBank/DDBJ databases">
        <authorList>
            <person name="Akdeniz Z."/>
        </authorList>
    </citation>
    <scope>NUCLEOTIDE SEQUENCE [LARGE SCALE GENOMIC DNA]</scope>
</reference>
<sequence>MIFEISIQILTLDMLQISDVHGYVSGQRHDKTVGDLATLLSFKEQLLRLQPEVSQYSILVGDACEGTGLSDLTVPKCSLIYEAMSQVNFSCVIPGNHDVGSTQSLQWLKKNEDTLFPYQNYVSSNVFFHDHTPLGRAFKYETLQNGLRVLTLGFLVAGFDEYEPVYVIDQVEALQRQHMQDMLIEYGIKTDLLVIAMHVGSFDAQVNKTVKYLRNFFNDRLAYKIPIALLTAHSHRLFKLHCEIETDSIGEFATDDQCFNVEAGNYLKFIVQTRFQFEPITYIYNGQAYSGHKILSVQTFPSDKNSPELLSERLKIPVQEFDTKNALLLREKIIFQEQNLGLRTVQGFSKQRYVKQTGWDSENSIFRFWTYSVYPNIIFQRDFVTQKIVVSHSGSLRSDIYPGEIVLDDLAAVNPFDNVIVYFKGVKADVAQCAMNALNSNDSYCYNKIVGDKPVDIITTDYDKQRIQDSLSKCGVQSTAQPYPIFEPGIFSTNQILQVYVAKYMQKEINLIQKTINEPRKLTGTVLGFAVLGVFIVFAVTVQVFTCSCKKKKSKYQPIVQMQPVK</sequence>
<dbReference type="InterPro" id="IPR006179">
    <property type="entry name" value="5_nucleotidase/apyrase"/>
</dbReference>
<evidence type="ECO:0000256" key="1">
    <source>
        <dbReference type="SAM" id="Phobius"/>
    </source>
</evidence>
<dbReference type="EMBL" id="CAXDID020000230">
    <property type="protein sequence ID" value="CAL6060543.1"/>
    <property type="molecule type" value="Genomic_DNA"/>
</dbReference>
<dbReference type="Gene3D" id="3.60.21.10">
    <property type="match status" value="1"/>
</dbReference>
<dbReference type="Pfam" id="PF00149">
    <property type="entry name" value="Metallophos"/>
    <property type="match status" value="1"/>
</dbReference>
<evidence type="ECO:0000313" key="4">
    <source>
        <dbReference type="EMBL" id="CAI9945828.1"/>
    </source>
</evidence>
<dbReference type="SUPFAM" id="SSF56300">
    <property type="entry name" value="Metallo-dependent phosphatases"/>
    <property type="match status" value="1"/>
</dbReference>
<feature type="domain" description="Calcineurin-like phosphoesterase" evidence="2">
    <location>
        <begin position="15"/>
        <end position="236"/>
    </location>
</feature>
<dbReference type="GO" id="GO:0005829">
    <property type="term" value="C:cytosol"/>
    <property type="evidence" value="ECO:0007669"/>
    <property type="project" value="TreeGrafter"/>
</dbReference>
<feature type="transmembrane region" description="Helical" evidence="1">
    <location>
        <begin position="522"/>
        <end position="545"/>
    </location>
</feature>
<dbReference type="Proteomes" id="UP001642409">
    <property type="component" value="Unassembled WGS sequence"/>
</dbReference>
<keyword evidence="6" id="KW-1185">Reference proteome</keyword>
<dbReference type="InterPro" id="IPR004843">
    <property type="entry name" value="Calcineurin-like_PHP"/>
</dbReference>
<dbReference type="Gene3D" id="3.90.780.10">
    <property type="entry name" value="5'-Nucleotidase, C-terminal domain"/>
    <property type="match status" value="1"/>
</dbReference>
<keyword evidence="1" id="KW-0472">Membrane</keyword>
<evidence type="ECO:0000259" key="2">
    <source>
        <dbReference type="Pfam" id="PF00149"/>
    </source>
</evidence>
<dbReference type="GO" id="GO:0009166">
    <property type="term" value="P:nucleotide catabolic process"/>
    <property type="evidence" value="ECO:0007669"/>
    <property type="project" value="InterPro"/>
</dbReference>
<comment type="caution">
    <text evidence="4">The sequence shown here is derived from an EMBL/GenBank/DDBJ whole genome shotgun (WGS) entry which is preliminary data.</text>
</comment>
<keyword evidence="1" id="KW-1133">Transmembrane helix</keyword>
<evidence type="ECO:0000313" key="5">
    <source>
        <dbReference type="EMBL" id="CAL6060543.1"/>
    </source>
</evidence>
<keyword evidence="1" id="KW-0812">Transmembrane</keyword>
<dbReference type="InterPro" id="IPR036907">
    <property type="entry name" value="5'-Nucleotdase_C_sf"/>
</dbReference>